<protein>
    <submittedName>
        <fullName evidence="2">Uncharacterized protein</fullName>
    </submittedName>
</protein>
<gene>
    <name evidence="2" type="ORF">EAH78_28340</name>
</gene>
<evidence type="ECO:0000313" key="2">
    <source>
        <dbReference type="EMBL" id="TPG72559.1"/>
    </source>
</evidence>
<sequence length="75" mass="7982">MTRILWRGSLLPLGCEAAPKSLASRLFCDCCAAEREQAPSPQGLCVRPWPASASATPRNDPTPAPPTTAPHPPFD</sequence>
<dbReference type="AlphaFoldDB" id="A0A502HCR0"/>
<accession>A0A502HCR0</accession>
<dbReference type="EMBL" id="RCZE01000017">
    <property type="protein sequence ID" value="TPG72559.1"/>
    <property type="molecule type" value="Genomic_DNA"/>
</dbReference>
<organism evidence="2 3">
    <name type="scientific">Pseudomonas arsenicoxydans</name>
    <dbReference type="NCBI Taxonomy" id="702115"/>
    <lineage>
        <taxon>Bacteria</taxon>
        <taxon>Pseudomonadati</taxon>
        <taxon>Pseudomonadota</taxon>
        <taxon>Gammaproteobacteria</taxon>
        <taxon>Pseudomonadales</taxon>
        <taxon>Pseudomonadaceae</taxon>
        <taxon>Pseudomonas</taxon>
    </lineage>
</organism>
<feature type="compositionally biased region" description="Pro residues" evidence="1">
    <location>
        <begin position="60"/>
        <end position="75"/>
    </location>
</feature>
<proteinExistence type="predicted"/>
<comment type="caution">
    <text evidence="2">The sequence shown here is derived from an EMBL/GenBank/DDBJ whole genome shotgun (WGS) entry which is preliminary data.</text>
</comment>
<dbReference type="Proteomes" id="UP000317933">
    <property type="component" value="Unassembled WGS sequence"/>
</dbReference>
<feature type="region of interest" description="Disordered" evidence="1">
    <location>
        <begin position="41"/>
        <end position="75"/>
    </location>
</feature>
<evidence type="ECO:0000256" key="1">
    <source>
        <dbReference type="SAM" id="MobiDB-lite"/>
    </source>
</evidence>
<name>A0A502HCR0_9PSED</name>
<evidence type="ECO:0000313" key="3">
    <source>
        <dbReference type="Proteomes" id="UP000317933"/>
    </source>
</evidence>
<reference evidence="2 3" key="1">
    <citation type="journal article" date="2019" name="Environ. Microbiol.">
        <title>Species interactions and distinct microbial communities in high Arctic permafrost affected cryosols are associated with the CH4 and CO2 gas fluxes.</title>
        <authorList>
            <person name="Altshuler I."/>
            <person name="Hamel J."/>
            <person name="Turney S."/>
            <person name="Magnuson E."/>
            <person name="Levesque R."/>
            <person name="Greer C."/>
            <person name="Whyte L.G."/>
        </authorList>
    </citation>
    <scope>NUCLEOTIDE SEQUENCE [LARGE SCALE GENOMIC DNA]</scope>
    <source>
        <strain evidence="2 3">E3</strain>
    </source>
</reference>